<sequence length="465" mass="51033">MVTEQIRKIRFLSISDSVAIPRVATGAFKAEMMARDASDLQLVFICVVFLLLSSKITSSYFIPTALRRCKSPDHFQLYGFSFQILLGELDAAVSFPYTPGSAVRAREHPMEFICWSLIIDLHIQLCALGRDDGGNLEGGAQVTFSSSMVALDIGGCFTVAFASGTPLSLFDAASEMCGVHRGLQTVMMSRDLHLQDMRLCSNNMMLSYLVRSSPRLESALELKKQATCNFVKHPARCSPCHLEVFGLIRTDQPQCPPGTASAAEGRVQPQPEKKEGRASRAKLGEVTQWRQTVLCCTLAGGSGGFSRQLILARGYQEGTKSVRAWPDSASREQCHLRTGVEAVSGSLALAVSPLLINPHVRVDTQRFIRIADLLLRALLQQGYCLMRYTGGNEMQSEVIEQYEGRGREEESDGIDQWAIDLSSGEGDGLTALEMGPSVAAGQTEAVGAHFRLCYLQQYCFQRTHL</sequence>
<evidence type="ECO:0000256" key="1">
    <source>
        <dbReference type="SAM" id="MobiDB-lite"/>
    </source>
</evidence>
<evidence type="ECO:0000313" key="4">
    <source>
        <dbReference type="Proteomes" id="UP000296049"/>
    </source>
</evidence>
<proteinExistence type="predicted"/>
<reference evidence="4" key="1">
    <citation type="journal article" date="2013" name="Nat. Genet.">
        <title>The duck genome and transcriptome provide insight into an avian influenza virus reservoir species.</title>
        <authorList>
            <person name="Huang Y."/>
            <person name="Li Y."/>
            <person name="Burt D.W."/>
            <person name="Chen H."/>
            <person name="Zhang Y."/>
            <person name="Qian W."/>
            <person name="Kim H."/>
            <person name="Gan S."/>
            <person name="Zhao Y."/>
            <person name="Li J."/>
            <person name="Yi K."/>
            <person name="Feng H."/>
            <person name="Zhu P."/>
            <person name="Li B."/>
            <person name="Liu Q."/>
            <person name="Fairley S."/>
            <person name="Magor K.E."/>
            <person name="Du Z."/>
            <person name="Hu X."/>
            <person name="Goodman L."/>
            <person name="Tafer H."/>
            <person name="Vignal A."/>
            <person name="Lee T."/>
            <person name="Kim K.W."/>
            <person name="Sheng Z."/>
            <person name="An Y."/>
            <person name="Searle S."/>
            <person name="Herrero J."/>
            <person name="Groenen M.A."/>
            <person name="Crooijmans R.P."/>
            <person name="Faraut T."/>
            <person name="Cai Q."/>
            <person name="Webster R.G."/>
            <person name="Aldridge J.R."/>
            <person name="Warren W.C."/>
            <person name="Bartschat S."/>
            <person name="Kehr S."/>
            <person name="Marz M."/>
            <person name="Stadler P.F."/>
            <person name="Smith J."/>
            <person name="Kraus R.H."/>
            <person name="Zhao Y."/>
            <person name="Ren L."/>
            <person name="Fei J."/>
            <person name="Morisson M."/>
            <person name="Kaiser P."/>
            <person name="Griffin D.K."/>
            <person name="Rao M."/>
            <person name="Pitel F."/>
            <person name="Wang J."/>
            <person name="Li N."/>
        </authorList>
    </citation>
    <scope>NUCLEOTIDE SEQUENCE [LARGE SCALE GENOMIC DNA]</scope>
</reference>
<dbReference type="Proteomes" id="UP000296049">
    <property type="component" value="Unassembled WGS sequence"/>
</dbReference>
<feature type="transmembrane region" description="Helical" evidence="2">
    <location>
        <begin position="42"/>
        <end position="62"/>
    </location>
</feature>
<evidence type="ECO:0000256" key="2">
    <source>
        <dbReference type="SAM" id="Phobius"/>
    </source>
</evidence>
<name>R0LPI8_ANAPL</name>
<keyword evidence="2" id="KW-0812">Transmembrane</keyword>
<keyword evidence="4" id="KW-1185">Reference proteome</keyword>
<gene>
    <name evidence="3" type="ORF">Anapl_02451</name>
</gene>
<keyword evidence="2" id="KW-0472">Membrane</keyword>
<feature type="region of interest" description="Disordered" evidence="1">
    <location>
        <begin position="255"/>
        <end position="280"/>
    </location>
</feature>
<evidence type="ECO:0000313" key="3">
    <source>
        <dbReference type="EMBL" id="EOB03650.1"/>
    </source>
</evidence>
<organism evidence="3 4">
    <name type="scientific">Anas platyrhynchos</name>
    <name type="common">Mallard</name>
    <name type="synonym">Anas boschas</name>
    <dbReference type="NCBI Taxonomy" id="8839"/>
    <lineage>
        <taxon>Eukaryota</taxon>
        <taxon>Metazoa</taxon>
        <taxon>Chordata</taxon>
        <taxon>Craniata</taxon>
        <taxon>Vertebrata</taxon>
        <taxon>Euteleostomi</taxon>
        <taxon>Archelosauria</taxon>
        <taxon>Archosauria</taxon>
        <taxon>Dinosauria</taxon>
        <taxon>Saurischia</taxon>
        <taxon>Theropoda</taxon>
        <taxon>Coelurosauria</taxon>
        <taxon>Aves</taxon>
        <taxon>Neognathae</taxon>
        <taxon>Galloanserae</taxon>
        <taxon>Anseriformes</taxon>
        <taxon>Anatidae</taxon>
        <taxon>Anatinae</taxon>
        <taxon>Anas</taxon>
    </lineage>
</organism>
<keyword evidence="2" id="KW-1133">Transmembrane helix</keyword>
<accession>R0LPI8</accession>
<dbReference type="AlphaFoldDB" id="R0LPI8"/>
<dbReference type="EMBL" id="KB742845">
    <property type="protein sequence ID" value="EOB03650.1"/>
    <property type="molecule type" value="Genomic_DNA"/>
</dbReference>
<protein>
    <submittedName>
        <fullName evidence="3">Uncharacterized protein</fullName>
    </submittedName>
</protein>